<dbReference type="InterPro" id="IPR001801">
    <property type="entry name" value="Histone_HNS"/>
</dbReference>
<organism evidence="9 10">
    <name type="scientific">Actinobacillus ureae ATCC 25976</name>
    <dbReference type="NCBI Taxonomy" id="887324"/>
    <lineage>
        <taxon>Bacteria</taxon>
        <taxon>Pseudomonadati</taxon>
        <taxon>Pseudomonadota</taxon>
        <taxon>Gammaproteobacteria</taxon>
        <taxon>Pasteurellales</taxon>
        <taxon>Pasteurellaceae</taxon>
        <taxon>Actinobacillus</taxon>
    </lineage>
</organism>
<dbReference type="GO" id="GO:0032993">
    <property type="term" value="C:protein-DNA complex"/>
    <property type="evidence" value="ECO:0007669"/>
    <property type="project" value="TreeGrafter"/>
</dbReference>
<evidence type="ECO:0000256" key="2">
    <source>
        <dbReference type="ARBA" id="ARBA00010610"/>
    </source>
</evidence>
<dbReference type="EMBL" id="AEVG01000079">
    <property type="protein sequence ID" value="EFX91791.1"/>
    <property type="molecule type" value="Genomic_DNA"/>
</dbReference>
<evidence type="ECO:0000256" key="5">
    <source>
        <dbReference type="PIRNR" id="PIRNR002096"/>
    </source>
</evidence>
<feature type="compositionally biased region" description="Polar residues" evidence="7">
    <location>
        <begin position="109"/>
        <end position="121"/>
    </location>
</feature>
<keyword evidence="4 5" id="KW-0238">DNA-binding</keyword>
<protein>
    <recommendedName>
        <fullName evidence="5">DNA-binding protein</fullName>
    </recommendedName>
</protein>
<dbReference type="GO" id="GO:0003680">
    <property type="term" value="F:minor groove of adenine-thymine-rich DNA binding"/>
    <property type="evidence" value="ECO:0007669"/>
    <property type="project" value="TreeGrafter"/>
</dbReference>
<gene>
    <name evidence="9" type="ORF">HMPREF0027_1144</name>
</gene>
<evidence type="ECO:0000259" key="8">
    <source>
        <dbReference type="SMART" id="SM00528"/>
    </source>
</evidence>
<keyword evidence="10" id="KW-1185">Reference proteome</keyword>
<evidence type="ECO:0000256" key="1">
    <source>
        <dbReference type="ARBA" id="ARBA00004453"/>
    </source>
</evidence>
<dbReference type="FunFam" id="4.10.430.10:FF:000001">
    <property type="entry name" value="DNA-binding protein"/>
    <property type="match status" value="1"/>
</dbReference>
<dbReference type="HOGENOM" id="CLU_117503_0_0_6"/>
<evidence type="ECO:0000313" key="10">
    <source>
        <dbReference type="Proteomes" id="UP000005467"/>
    </source>
</evidence>
<accession>E8KH27</accession>
<name>E8KH27_9PAST</name>
<feature type="DNA-binding region" evidence="6">
    <location>
        <begin position="115"/>
        <end position="120"/>
    </location>
</feature>
<dbReference type="PIRSF" id="PIRSF002096">
    <property type="entry name" value="HnS"/>
    <property type="match status" value="1"/>
</dbReference>
<dbReference type="PANTHER" id="PTHR38097">
    <property type="match status" value="1"/>
</dbReference>
<dbReference type="InterPro" id="IPR054180">
    <property type="entry name" value="H-NS-like_N"/>
</dbReference>
<dbReference type="GO" id="GO:0046983">
    <property type="term" value="F:protein dimerization activity"/>
    <property type="evidence" value="ECO:0007669"/>
    <property type="project" value="InterPro"/>
</dbReference>
<dbReference type="Gene3D" id="1.10.287.1050">
    <property type="entry name" value="H-NS histone-like proteins"/>
    <property type="match status" value="1"/>
</dbReference>
<dbReference type="GO" id="GO:0003681">
    <property type="term" value="F:bent DNA binding"/>
    <property type="evidence" value="ECO:0007669"/>
    <property type="project" value="TreeGrafter"/>
</dbReference>
<feature type="compositionally biased region" description="Basic and acidic residues" evidence="7">
    <location>
        <begin position="85"/>
        <end position="94"/>
    </location>
</feature>
<proteinExistence type="inferred from homology"/>
<dbReference type="GO" id="GO:0000976">
    <property type="term" value="F:transcription cis-regulatory region binding"/>
    <property type="evidence" value="ECO:0007669"/>
    <property type="project" value="TreeGrafter"/>
</dbReference>
<comment type="similarity">
    <text evidence="2 5">Belongs to the histone-like protein H-NS family.</text>
</comment>
<dbReference type="Proteomes" id="UP000005467">
    <property type="component" value="Unassembled WGS sequence"/>
</dbReference>
<dbReference type="InterPro" id="IPR027454">
    <property type="entry name" value="Histone_HNS_N"/>
</dbReference>
<dbReference type="Pfam" id="PF00816">
    <property type="entry name" value="Histone_HNS"/>
    <property type="match status" value="1"/>
</dbReference>
<dbReference type="InterPro" id="IPR037150">
    <property type="entry name" value="H-NS_C_dom_sf"/>
</dbReference>
<keyword evidence="3" id="KW-0963">Cytoplasm</keyword>
<dbReference type="GO" id="GO:0001217">
    <property type="term" value="F:DNA-binding transcription repressor activity"/>
    <property type="evidence" value="ECO:0007669"/>
    <property type="project" value="TreeGrafter"/>
</dbReference>
<evidence type="ECO:0000256" key="7">
    <source>
        <dbReference type="SAM" id="MobiDB-lite"/>
    </source>
</evidence>
<comment type="subcellular location">
    <subcellularLocation>
        <location evidence="1">Cytoplasm</location>
        <location evidence="1">Nucleoid</location>
    </subcellularLocation>
</comment>
<comment type="caution">
    <text evidence="9">The sequence shown here is derived from an EMBL/GenBank/DDBJ whole genome shotgun (WGS) entry which is preliminary data.</text>
</comment>
<dbReference type="PANTHER" id="PTHR38097:SF2">
    <property type="entry name" value="DNA-BINDING PROTEIN STPA"/>
    <property type="match status" value="1"/>
</dbReference>
<dbReference type="SUPFAM" id="SSF81273">
    <property type="entry name" value="H-NS histone-like proteins"/>
    <property type="match status" value="2"/>
</dbReference>
<evidence type="ECO:0000313" key="9">
    <source>
        <dbReference type="EMBL" id="EFX91791.1"/>
    </source>
</evidence>
<dbReference type="GO" id="GO:0005829">
    <property type="term" value="C:cytosol"/>
    <property type="evidence" value="ECO:0007669"/>
    <property type="project" value="TreeGrafter"/>
</dbReference>
<dbReference type="InterPro" id="IPR027444">
    <property type="entry name" value="H-NS_C_dom"/>
</dbReference>
<evidence type="ECO:0000256" key="4">
    <source>
        <dbReference type="ARBA" id="ARBA00023125"/>
    </source>
</evidence>
<reference evidence="9 10" key="1">
    <citation type="submission" date="2011-01" db="EMBL/GenBank/DDBJ databases">
        <authorList>
            <person name="Muzny D."/>
            <person name="Qin X."/>
            <person name="Deng J."/>
            <person name="Jiang H."/>
            <person name="Liu Y."/>
            <person name="Qu J."/>
            <person name="Song X.-Z."/>
            <person name="Zhang L."/>
            <person name="Thornton R."/>
            <person name="Coyle M."/>
            <person name="Francisco L."/>
            <person name="Jackson L."/>
            <person name="Javaid M."/>
            <person name="Korchina V."/>
            <person name="Kovar C."/>
            <person name="Mata R."/>
            <person name="Mathew T."/>
            <person name="Ngo R."/>
            <person name="Nguyen L."/>
            <person name="Nguyen N."/>
            <person name="Okwuonu G."/>
            <person name="Ongeri F."/>
            <person name="Pham C."/>
            <person name="Simmons D."/>
            <person name="Wilczek-Boney K."/>
            <person name="Hale W."/>
            <person name="Jakkamsetti A."/>
            <person name="Pham P."/>
            <person name="Ruth R."/>
            <person name="San Lucas F."/>
            <person name="Warren J."/>
            <person name="Zhang J."/>
            <person name="Zhao Z."/>
            <person name="Zhou C."/>
            <person name="Zhu D."/>
            <person name="Lee S."/>
            <person name="Bess C."/>
            <person name="Blankenburg K."/>
            <person name="Forbes L."/>
            <person name="Fu Q."/>
            <person name="Gubbala S."/>
            <person name="Hirani K."/>
            <person name="Jayaseelan J.C."/>
            <person name="Lara F."/>
            <person name="Munidasa M."/>
            <person name="Palculict T."/>
            <person name="Patil S."/>
            <person name="Pu L.-L."/>
            <person name="Saada N."/>
            <person name="Tang L."/>
            <person name="Weissenberger G."/>
            <person name="Zhu Y."/>
            <person name="Hemphill L."/>
            <person name="Shang Y."/>
            <person name="Youmans B."/>
            <person name="Ayvaz T."/>
            <person name="Ross M."/>
            <person name="Santibanez J."/>
            <person name="Aqrawi P."/>
            <person name="Gross S."/>
            <person name="Joshi V."/>
            <person name="Fowler G."/>
            <person name="Nazareth L."/>
            <person name="Reid J."/>
            <person name="Worley K."/>
            <person name="Petrosino J."/>
            <person name="Highlander S."/>
            <person name="Gibbs R."/>
        </authorList>
    </citation>
    <scope>NUCLEOTIDE SEQUENCE [LARGE SCALE GENOMIC DNA]</scope>
    <source>
        <strain evidence="9 10">ATCC 25976</strain>
    </source>
</reference>
<feature type="domain" description="DNA-binding protein H-NS-like C-terminal" evidence="8">
    <location>
        <begin position="90"/>
        <end position="137"/>
    </location>
</feature>
<sequence>MKMSDILKTLSNIRSLRVIARETSLEQLEALLEKVTIVVEEKRQAVQAQELEQAKFMEGLNKYKELLEKDGISAEELAVLLGSVPERKKREPRPPRPAKYKFVDENGNEKTWTGQGRTPSPIQKALDAGKSLEDFAI</sequence>
<dbReference type="Gene3D" id="4.10.430.10">
    <property type="entry name" value="Histone-like protein H-NS, C-terminal domain"/>
    <property type="match status" value="1"/>
</dbReference>
<feature type="region of interest" description="Disordered" evidence="7">
    <location>
        <begin position="85"/>
        <end position="123"/>
    </location>
</feature>
<evidence type="ECO:0000256" key="3">
    <source>
        <dbReference type="ARBA" id="ARBA00022490"/>
    </source>
</evidence>
<dbReference type="GO" id="GO:0030527">
    <property type="term" value="F:structural constituent of chromatin"/>
    <property type="evidence" value="ECO:0007669"/>
    <property type="project" value="InterPro"/>
</dbReference>
<dbReference type="GO" id="GO:0009295">
    <property type="term" value="C:nucleoid"/>
    <property type="evidence" value="ECO:0007669"/>
    <property type="project" value="UniProtKB-SubCell"/>
</dbReference>
<dbReference type="Pfam" id="PF22470">
    <property type="entry name" value="Histone_HNS_N"/>
    <property type="match status" value="1"/>
</dbReference>
<evidence type="ECO:0000256" key="6">
    <source>
        <dbReference type="PIRSR" id="PIRSR002096-1"/>
    </source>
</evidence>
<dbReference type="SMART" id="SM00528">
    <property type="entry name" value="HNS"/>
    <property type="match status" value="1"/>
</dbReference>
<dbReference type="AlphaFoldDB" id="E8KH27"/>